<reference evidence="4 5" key="1">
    <citation type="submission" date="2018-11" db="EMBL/GenBank/DDBJ databases">
        <title>Complete Genome Sequence of Vbrio mediterranei 117-T6: a Potential Pathogen Bacteria Isolated from the Conchocelis of Pyropia.</title>
        <authorList>
            <person name="Liu Q."/>
        </authorList>
    </citation>
    <scope>NUCLEOTIDE SEQUENCE [LARGE SCALE GENOMIC DNA]</scope>
    <source>
        <strain evidence="4 5">117-T6</strain>
    </source>
</reference>
<keyword evidence="1 2" id="KW-0732">Signal</keyword>
<organism evidence="4 5">
    <name type="scientific">Vibrio mediterranei</name>
    <dbReference type="NCBI Taxonomy" id="689"/>
    <lineage>
        <taxon>Bacteria</taxon>
        <taxon>Pseudomonadati</taxon>
        <taxon>Pseudomonadota</taxon>
        <taxon>Gammaproteobacteria</taxon>
        <taxon>Vibrionales</taxon>
        <taxon>Vibrionaceae</taxon>
        <taxon>Vibrio</taxon>
    </lineage>
</organism>
<dbReference type="Proteomes" id="UP000279760">
    <property type="component" value="Chromosome 2"/>
</dbReference>
<accession>A0A3G4VKF8</accession>
<dbReference type="AlphaFoldDB" id="A0A3G4VKF8"/>
<feature type="signal peptide" evidence="2">
    <location>
        <begin position="1"/>
        <end position="20"/>
    </location>
</feature>
<gene>
    <name evidence="4" type="ORF">ECB94_25970</name>
</gene>
<dbReference type="RefSeq" id="WP_124942128.1">
    <property type="nucleotide sequence ID" value="NZ_CP033578.1"/>
</dbReference>
<evidence type="ECO:0000256" key="1">
    <source>
        <dbReference type="ARBA" id="ARBA00022729"/>
    </source>
</evidence>
<evidence type="ECO:0000259" key="3">
    <source>
        <dbReference type="Pfam" id="PF12849"/>
    </source>
</evidence>
<dbReference type="InterPro" id="IPR024370">
    <property type="entry name" value="PBP_domain"/>
</dbReference>
<evidence type="ECO:0000256" key="2">
    <source>
        <dbReference type="SAM" id="SignalP"/>
    </source>
</evidence>
<evidence type="ECO:0000313" key="4">
    <source>
        <dbReference type="EMBL" id="AYV24689.1"/>
    </source>
</evidence>
<sequence>MNKLSTVIIGSMAVSPLALADQQMTPPSIVAVEHNLVPLMQALVDAKQLDITVKGSTDVPYSITNNKLAMGISSRKWKDREVAKFVQVHGYKPTELFFTADVIAIVANKSNQTQSISVAELKRVFGCHSQPDVVRWADGNGQSTIPMVPFAIDNQLVMHKEFSSWVTCKDDEYAATHFVSDKPTFLNEISGDEGALGYTVYSDELKDTNILKVTNRFGESYDVNKETILSGRYPLASVYYMYLNLPPNREYFNEQEEFFIGLTLSEEQKPVLNRYGFISLPPEAIQRNRIRLRLDEPMIEGGYK</sequence>
<dbReference type="InterPro" id="IPR050811">
    <property type="entry name" value="Phosphate_ABC_transporter"/>
</dbReference>
<dbReference type="PANTHER" id="PTHR30570">
    <property type="entry name" value="PERIPLASMIC PHOSPHATE BINDING COMPONENT OF PHOSPHATE ABC TRANSPORTER"/>
    <property type="match status" value="1"/>
</dbReference>
<dbReference type="PANTHER" id="PTHR30570:SF1">
    <property type="entry name" value="PHOSPHATE-BINDING PROTEIN PSTS"/>
    <property type="match status" value="1"/>
</dbReference>
<feature type="chain" id="PRO_5018046331" evidence="2">
    <location>
        <begin position="21"/>
        <end position="304"/>
    </location>
</feature>
<evidence type="ECO:0000313" key="5">
    <source>
        <dbReference type="Proteomes" id="UP000279760"/>
    </source>
</evidence>
<dbReference type="Pfam" id="PF12849">
    <property type="entry name" value="PBP_like_2"/>
    <property type="match status" value="1"/>
</dbReference>
<dbReference type="SUPFAM" id="SSF53850">
    <property type="entry name" value="Periplasmic binding protein-like II"/>
    <property type="match status" value="1"/>
</dbReference>
<dbReference type="Gene3D" id="3.40.190.10">
    <property type="entry name" value="Periplasmic binding protein-like II"/>
    <property type="match status" value="2"/>
</dbReference>
<feature type="domain" description="PBP" evidence="3">
    <location>
        <begin position="46"/>
        <end position="247"/>
    </location>
</feature>
<protein>
    <submittedName>
        <fullName evidence="4">Phosphate ABC transporter substrate-binding protein</fullName>
    </submittedName>
</protein>
<proteinExistence type="predicted"/>
<dbReference type="EMBL" id="CP033578">
    <property type="protein sequence ID" value="AYV24689.1"/>
    <property type="molecule type" value="Genomic_DNA"/>
</dbReference>
<name>A0A3G4VKF8_9VIBR</name>